<keyword evidence="1" id="KW-0812">Transmembrane</keyword>
<evidence type="ECO:0000313" key="3">
    <source>
        <dbReference type="Proteomes" id="UP000182412"/>
    </source>
</evidence>
<evidence type="ECO:0000313" key="2">
    <source>
        <dbReference type="EMBL" id="SDO97008.1"/>
    </source>
</evidence>
<protein>
    <submittedName>
        <fullName evidence="2">Uncharacterized protein</fullName>
    </submittedName>
</protein>
<evidence type="ECO:0000256" key="1">
    <source>
        <dbReference type="SAM" id="Phobius"/>
    </source>
</evidence>
<dbReference type="EMBL" id="FNJQ01000004">
    <property type="protein sequence ID" value="SDO97008.1"/>
    <property type="molecule type" value="Genomic_DNA"/>
</dbReference>
<feature type="transmembrane region" description="Helical" evidence="1">
    <location>
        <begin position="27"/>
        <end position="46"/>
    </location>
</feature>
<dbReference type="AlphaFoldDB" id="A0A1H0NWT1"/>
<feature type="transmembrane region" description="Helical" evidence="1">
    <location>
        <begin position="102"/>
        <end position="126"/>
    </location>
</feature>
<reference evidence="2 3" key="1">
    <citation type="submission" date="2016-10" db="EMBL/GenBank/DDBJ databases">
        <authorList>
            <person name="de Groot N.N."/>
        </authorList>
    </citation>
    <scope>NUCLEOTIDE SEQUENCE [LARGE SCALE GENOMIC DNA]</scope>
    <source>
        <strain evidence="2 3">S137</strain>
    </source>
</reference>
<dbReference type="RefSeq" id="WP_074571372.1">
    <property type="nucleotide sequence ID" value="NZ_FNJQ01000004.1"/>
</dbReference>
<sequence length="140" mass="15501">MRAFLKVTVIQMKQQSNNAHGKGEKSLMILAVLVLLLVSFCLFGIICDPGGGGYVEEPPNMVTAANTGSDAEGPKIVGGFVPERHMGPPQAKEAPLFLSWNFINGLFVIIILFEIIVFPLLFWLWFGKQQHIEEQSDRSN</sequence>
<organism evidence="2 3">
    <name type="scientific">Selenomonas ruminantium</name>
    <dbReference type="NCBI Taxonomy" id="971"/>
    <lineage>
        <taxon>Bacteria</taxon>
        <taxon>Bacillati</taxon>
        <taxon>Bacillota</taxon>
        <taxon>Negativicutes</taxon>
        <taxon>Selenomonadales</taxon>
        <taxon>Selenomonadaceae</taxon>
        <taxon>Selenomonas</taxon>
    </lineage>
</organism>
<accession>A0A1H0NWT1</accession>
<keyword evidence="1" id="KW-0472">Membrane</keyword>
<dbReference type="OrthoDB" id="1667098at2"/>
<dbReference type="Proteomes" id="UP000182412">
    <property type="component" value="Unassembled WGS sequence"/>
</dbReference>
<keyword evidence="1" id="KW-1133">Transmembrane helix</keyword>
<proteinExistence type="predicted"/>
<gene>
    <name evidence="2" type="ORF">SAMN05216366_10410</name>
</gene>
<name>A0A1H0NWT1_SELRU</name>